<evidence type="ECO:0000259" key="1">
    <source>
        <dbReference type="Pfam" id="PF02721"/>
    </source>
</evidence>
<evidence type="ECO:0000313" key="3">
    <source>
        <dbReference type="Proteomes" id="UP000886595"/>
    </source>
</evidence>
<dbReference type="InterPro" id="IPR003871">
    <property type="entry name" value="RFA1B/D_OB_1st"/>
</dbReference>
<name>A0A8X8AW04_BRACI</name>
<gene>
    <name evidence="2" type="ORF">Bca52824_024630</name>
</gene>
<sequence length="215" mass="24938">MRGASAPHCGMILGDEKGFTMEATLPFDIALPKGIYLEESSWFEVYNFEFKRVFELVRTTRSKYNIRFTDATIFTKIQPIIDSNFLSLTNFCTIRKGLWHPMYCIDLCGARVAVGELQQLEELGNGKIYSYQNTRMEFTFVNTDLTNLKCVAYGNEAMTLTEYYRTSRATVNYKSCIYSFNFETLESFYRIMQKHVFSRINTSVNTPKSLSNHIH</sequence>
<comment type="caution">
    <text evidence="2">The sequence shown here is derived from an EMBL/GenBank/DDBJ whole genome shotgun (WGS) entry which is preliminary data.</text>
</comment>
<protein>
    <recommendedName>
        <fullName evidence="1">Replication protein A 70 kDa DNA-binding subunit B/D first OB fold domain-containing protein</fullName>
    </recommendedName>
</protein>
<dbReference type="EMBL" id="JAAMPC010000005">
    <property type="protein sequence ID" value="KAG2313073.1"/>
    <property type="molecule type" value="Genomic_DNA"/>
</dbReference>
<evidence type="ECO:0000313" key="2">
    <source>
        <dbReference type="EMBL" id="KAG2313073.1"/>
    </source>
</evidence>
<dbReference type="Proteomes" id="UP000886595">
    <property type="component" value="Unassembled WGS sequence"/>
</dbReference>
<dbReference type="Pfam" id="PF02721">
    <property type="entry name" value="DUF223"/>
    <property type="match status" value="1"/>
</dbReference>
<keyword evidence="3" id="KW-1185">Reference proteome</keyword>
<organism evidence="2 3">
    <name type="scientific">Brassica carinata</name>
    <name type="common">Ethiopian mustard</name>
    <name type="synonym">Abyssinian cabbage</name>
    <dbReference type="NCBI Taxonomy" id="52824"/>
    <lineage>
        <taxon>Eukaryota</taxon>
        <taxon>Viridiplantae</taxon>
        <taxon>Streptophyta</taxon>
        <taxon>Embryophyta</taxon>
        <taxon>Tracheophyta</taxon>
        <taxon>Spermatophyta</taxon>
        <taxon>Magnoliopsida</taxon>
        <taxon>eudicotyledons</taxon>
        <taxon>Gunneridae</taxon>
        <taxon>Pentapetalae</taxon>
        <taxon>rosids</taxon>
        <taxon>malvids</taxon>
        <taxon>Brassicales</taxon>
        <taxon>Brassicaceae</taxon>
        <taxon>Brassiceae</taxon>
        <taxon>Brassica</taxon>
    </lineage>
</organism>
<accession>A0A8X8AW04</accession>
<proteinExistence type="predicted"/>
<dbReference type="AlphaFoldDB" id="A0A8X8AW04"/>
<reference evidence="2 3" key="1">
    <citation type="submission" date="2020-02" db="EMBL/GenBank/DDBJ databases">
        <authorList>
            <person name="Ma Q."/>
            <person name="Huang Y."/>
            <person name="Song X."/>
            <person name="Pei D."/>
        </authorList>
    </citation>
    <scope>NUCLEOTIDE SEQUENCE [LARGE SCALE GENOMIC DNA]</scope>
    <source>
        <strain evidence="2">Sxm20200214</strain>
        <tissue evidence="2">Leaf</tissue>
    </source>
</reference>
<feature type="domain" description="Replication protein A 70 kDa DNA-binding subunit B/D first OB fold" evidence="1">
    <location>
        <begin position="9"/>
        <end position="76"/>
    </location>
</feature>